<protein>
    <submittedName>
        <fullName evidence="2">Lipid kinase</fullName>
    </submittedName>
</protein>
<dbReference type="InterPro" id="IPR004363">
    <property type="entry name" value="Methylgl_synth"/>
</dbReference>
<dbReference type="InterPro" id="IPR017438">
    <property type="entry name" value="ATP-NAD_kinase_N"/>
</dbReference>
<comment type="caution">
    <text evidence="2">The sequence shown here is derived from an EMBL/GenBank/DDBJ whole genome shotgun (WGS) entry which is preliminary data.</text>
</comment>
<dbReference type="Gene3D" id="3.40.50.10330">
    <property type="entry name" value="Probable inorganic polyphosphate/atp-NAD kinase, domain 1"/>
    <property type="match status" value="1"/>
</dbReference>
<dbReference type="PANTHER" id="PTHR30492:SF0">
    <property type="entry name" value="METHYLGLYOXAL SYNTHASE"/>
    <property type="match status" value="1"/>
</dbReference>
<dbReference type="EMBL" id="CADCXN010000052">
    <property type="protein sequence ID" value="CAA9890576.1"/>
    <property type="molecule type" value="Genomic_DNA"/>
</dbReference>
<dbReference type="PROSITE" id="PS50146">
    <property type="entry name" value="DAGK"/>
    <property type="match status" value="1"/>
</dbReference>
<evidence type="ECO:0000259" key="1">
    <source>
        <dbReference type="PROSITE" id="PS50146"/>
    </source>
</evidence>
<dbReference type="Gene3D" id="2.60.200.40">
    <property type="match status" value="1"/>
</dbReference>
<dbReference type="InterPro" id="IPR005218">
    <property type="entry name" value="Diacylglycerol/lipid_kinase"/>
</dbReference>
<dbReference type="GO" id="GO:0016301">
    <property type="term" value="F:kinase activity"/>
    <property type="evidence" value="ECO:0007669"/>
    <property type="project" value="UniProtKB-KW"/>
</dbReference>
<reference evidence="2 3" key="1">
    <citation type="submission" date="2020-02" db="EMBL/GenBank/DDBJ databases">
        <authorList>
            <person name="Hogendoorn C."/>
        </authorList>
    </citation>
    <scope>NUCLEOTIDE SEQUENCE [LARGE SCALE GENOMIC DNA]</scope>
    <source>
        <strain evidence="2">METHB21</strain>
    </source>
</reference>
<evidence type="ECO:0000313" key="2">
    <source>
        <dbReference type="EMBL" id="CAA9890576.1"/>
    </source>
</evidence>
<dbReference type="GO" id="GO:0008654">
    <property type="term" value="P:phospholipid biosynthetic process"/>
    <property type="evidence" value="ECO:0007669"/>
    <property type="project" value="InterPro"/>
</dbReference>
<dbReference type="InterPro" id="IPR016064">
    <property type="entry name" value="NAD/diacylglycerol_kinase_sf"/>
</dbReference>
<dbReference type="Proteomes" id="UP000494216">
    <property type="component" value="Unassembled WGS sequence"/>
</dbReference>
<accession>A0A8S0XIC1</accession>
<gene>
    <name evidence="2" type="ORF">METHB2_240049</name>
</gene>
<dbReference type="Pfam" id="PF00781">
    <property type="entry name" value="DAGK_cat"/>
    <property type="match status" value="1"/>
</dbReference>
<sequence length="297" mass="32498">MTKRNALFISNKKSGKAVNELNGAVKILKDSNFNLIEQESESPSHTSDLIRQNRGIVDTVILAGGDGTMSSAAGALSECGLALGILPMGTANDLARTLKIPESLESAATIIANGRLHVIDLGKVNDRCFINAAHIGLGVKVNNTLTKDIKARWGRFSYARSLIDAFKSMRPYRADVVCDGEGFSVRSIHITVANGRFYGGGMALSTEASFDDHKLRIFSLEPQSFWNLLSHSVVMLGGQLKGREGVWLRSGEFIRIHTSRTLDIWADGEFVSQTPAYFDLQPNSLRVYVPGDYFTQE</sequence>
<dbReference type="RefSeq" id="WP_174625503.1">
    <property type="nucleotide sequence ID" value="NZ_CADCXN010000052.1"/>
</dbReference>
<dbReference type="InterPro" id="IPR045540">
    <property type="entry name" value="YegS/DAGK_C"/>
</dbReference>
<dbReference type="SMART" id="SM00046">
    <property type="entry name" value="DAGKc"/>
    <property type="match status" value="1"/>
</dbReference>
<dbReference type="InterPro" id="IPR001206">
    <property type="entry name" value="Diacylglycerol_kinase_cat_dom"/>
</dbReference>
<dbReference type="NCBIfam" id="NF009604">
    <property type="entry name" value="PRK13057.1"/>
    <property type="match status" value="1"/>
</dbReference>
<dbReference type="NCBIfam" id="TIGR00147">
    <property type="entry name" value="YegS/Rv2252/BmrU family lipid kinase"/>
    <property type="match status" value="1"/>
</dbReference>
<keyword evidence="2" id="KW-0808">Transferase</keyword>
<feature type="domain" description="DAGKc" evidence="1">
    <location>
        <begin position="1"/>
        <end position="128"/>
    </location>
</feature>
<dbReference type="AlphaFoldDB" id="A0A8S0XIC1"/>
<dbReference type="GO" id="GO:0005524">
    <property type="term" value="F:ATP binding"/>
    <property type="evidence" value="ECO:0007669"/>
    <property type="project" value="InterPro"/>
</dbReference>
<proteinExistence type="predicted"/>
<dbReference type="Pfam" id="PF19279">
    <property type="entry name" value="YegS_C"/>
    <property type="match status" value="1"/>
</dbReference>
<organism evidence="2 3">
    <name type="scientific">Candidatus Methylobacter favarea</name>
    <dbReference type="NCBI Taxonomy" id="2707345"/>
    <lineage>
        <taxon>Bacteria</taxon>
        <taxon>Pseudomonadati</taxon>
        <taxon>Pseudomonadota</taxon>
        <taxon>Gammaproteobacteria</taxon>
        <taxon>Methylococcales</taxon>
        <taxon>Methylococcaceae</taxon>
        <taxon>Methylobacter</taxon>
    </lineage>
</organism>
<dbReference type="PANTHER" id="PTHR30492">
    <property type="entry name" value="METHYLGLYOXAL SYNTHASE"/>
    <property type="match status" value="1"/>
</dbReference>
<dbReference type="GO" id="GO:0019242">
    <property type="term" value="P:methylglyoxal biosynthetic process"/>
    <property type="evidence" value="ECO:0007669"/>
    <property type="project" value="InterPro"/>
</dbReference>
<keyword evidence="2" id="KW-0418">Kinase</keyword>
<keyword evidence="3" id="KW-1185">Reference proteome</keyword>
<name>A0A8S0XIC1_9GAMM</name>
<evidence type="ECO:0000313" key="3">
    <source>
        <dbReference type="Proteomes" id="UP000494216"/>
    </source>
</evidence>
<dbReference type="SUPFAM" id="SSF111331">
    <property type="entry name" value="NAD kinase/diacylglycerol kinase-like"/>
    <property type="match status" value="1"/>
</dbReference>
<dbReference type="GO" id="GO:0005829">
    <property type="term" value="C:cytosol"/>
    <property type="evidence" value="ECO:0007669"/>
    <property type="project" value="TreeGrafter"/>
</dbReference>
<dbReference type="GO" id="GO:0008929">
    <property type="term" value="F:methylglyoxal synthase activity"/>
    <property type="evidence" value="ECO:0007669"/>
    <property type="project" value="InterPro"/>
</dbReference>